<dbReference type="EMBL" id="HG938355">
    <property type="protein sequence ID" value="CDN52501.1"/>
    <property type="molecule type" value="Genomic_DNA"/>
</dbReference>
<protein>
    <submittedName>
        <fullName evidence="1">Uncharacterized protein</fullName>
    </submittedName>
</protein>
<dbReference type="AlphaFoldDB" id="A0A068T394"/>
<reference evidence="2" key="1">
    <citation type="journal article" date="2014" name="BMC Genomics">
        <title>Genome sequencing of two Neorhizobium galegae strains reveals a noeT gene responsible for the unusual acetylation of the nodulation factors.</title>
        <authorList>
            <person name="Osterman J."/>
            <person name="Marsh J."/>
            <person name="Laine P.K."/>
            <person name="Zeng Z."/>
            <person name="Alatalo E."/>
            <person name="Sullivan J.T."/>
            <person name="Young J.P."/>
            <person name="Thomas-Oates J."/>
            <person name="Paulin L."/>
            <person name="Lindstrom K."/>
        </authorList>
    </citation>
    <scope>NUCLEOTIDE SEQUENCE [LARGE SCALE GENOMIC DNA]</scope>
    <source>
        <strain evidence="2">HAMBI 1141</strain>
    </source>
</reference>
<dbReference type="eggNOG" id="ENOG50315MS">
    <property type="taxonomic scope" value="Bacteria"/>
</dbReference>
<dbReference type="HOGENOM" id="CLU_841526_0_0_5"/>
<dbReference type="PATRIC" id="fig|1028801.3.peg.133"/>
<dbReference type="KEGG" id="ngl:RG1141_CH01360"/>
<gene>
    <name evidence="1" type="ORF">RG1141_CH01360</name>
</gene>
<sequence length="330" mass="37039">MTFTPKMLTDLAYFFTNTDRSALEQAGIINPGKSGDDKWKRYNHNFDIFILKSDEQQLTVLAKLVNDYVSSFSPPPSSHRVGFTAAEIEQAAANYDRMASVYEARAADPACENPAHYRRAAENQRQEARHIRSASPQEHMLRLAVAAVLEADTEFRSNMMPGWEGDPLSDEIDGLRRIFEASPPPQPNVRVTPEIAARVLYENWSGLANLPSPARELASQGHFFSALRLLFEPDADLTKPPKATSSLDDFHPDDIAVDRFAAAMKAKLARKRDEGRGGWEDKDECSQLFLSQLLREHVEKGDPLDVGNLAMMLHQREERISSLLETLQGE</sequence>
<dbReference type="RefSeq" id="WP_197569339.1">
    <property type="nucleotide sequence ID" value="NZ_HG938355.1"/>
</dbReference>
<dbReference type="Proteomes" id="UP000028186">
    <property type="component" value="Chromosome I"/>
</dbReference>
<organism evidence="1 2">
    <name type="scientific">Neorhizobium galegae bv. officinalis bv. officinalis str. HAMBI 1141</name>
    <dbReference type="NCBI Taxonomy" id="1028801"/>
    <lineage>
        <taxon>Bacteria</taxon>
        <taxon>Pseudomonadati</taxon>
        <taxon>Pseudomonadota</taxon>
        <taxon>Alphaproteobacteria</taxon>
        <taxon>Hyphomicrobiales</taxon>
        <taxon>Rhizobiaceae</taxon>
        <taxon>Rhizobium/Agrobacterium group</taxon>
        <taxon>Neorhizobium</taxon>
    </lineage>
</organism>
<accession>A0A068T394</accession>
<proteinExistence type="predicted"/>
<evidence type="ECO:0000313" key="1">
    <source>
        <dbReference type="EMBL" id="CDN52501.1"/>
    </source>
</evidence>
<name>A0A068T394_NEOGA</name>
<evidence type="ECO:0000313" key="2">
    <source>
        <dbReference type="Proteomes" id="UP000028186"/>
    </source>
</evidence>